<gene>
    <name evidence="1" type="ORF">F5876DRAFT_11401</name>
</gene>
<dbReference type="EMBL" id="MU797189">
    <property type="protein sequence ID" value="KAJ3803612.1"/>
    <property type="molecule type" value="Genomic_DNA"/>
</dbReference>
<accession>A0ACC1TG03</accession>
<reference evidence="1" key="1">
    <citation type="submission" date="2022-09" db="EMBL/GenBank/DDBJ databases">
        <title>A Global Phylogenomic Analysis of the Shiitake Genus Lentinula.</title>
        <authorList>
            <consortium name="DOE Joint Genome Institute"/>
            <person name="Sierra-Patev S."/>
            <person name="Min B."/>
            <person name="Naranjo-Ortiz M."/>
            <person name="Looney B."/>
            <person name="Konkel Z."/>
            <person name="Slot J.C."/>
            <person name="Sakamoto Y."/>
            <person name="Steenwyk J.L."/>
            <person name="Rokas A."/>
            <person name="Carro J."/>
            <person name="Camarero S."/>
            <person name="Ferreira P."/>
            <person name="Molpeceres G."/>
            <person name="Ruiz-Duenas F.J."/>
            <person name="Serrano A."/>
            <person name="Henrissat B."/>
            <person name="Drula E."/>
            <person name="Hughes K.W."/>
            <person name="Mata J.L."/>
            <person name="Ishikawa N.K."/>
            <person name="Vargas-Isla R."/>
            <person name="Ushijima S."/>
            <person name="Smith C.A."/>
            <person name="Ahrendt S."/>
            <person name="Andreopoulos W."/>
            <person name="He G."/>
            <person name="Labutti K."/>
            <person name="Lipzen A."/>
            <person name="Ng V."/>
            <person name="Riley R."/>
            <person name="Sandor L."/>
            <person name="Barry K."/>
            <person name="Martinez A.T."/>
            <person name="Xiao Y."/>
            <person name="Gibbons J.G."/>
            <person name="Terashima K."/>
            <person name="Grigoriev I.V."/>
            <person name="Hibbett D.S."/>
        </authorList>
    </citation>
    <scope>NUCLEOTIDE SEQUENCE</scope>
    <source>
        <strain evidence="1">TMI1499</strain>
    </source>
</reference>
<evidence type="ECO:0000313" key="1">
    <source>
        <dbReference type="EMBL" id="KAJ3803612.1"/>
    </source>
</evidence>
<protein>
    <submittedName>
        <fullName evidence="1">Uncharacterized protein</fullName>
    </submittedName>
</protein>
<feature type="non-terminal residue" evidence="1">
    <location>
        <position position="1"/>
    </location>
</feature>
<dbReference type="Proteomes" id="UP001163835">
    <property type="component" value="Unassembled WGS sequence"/>
</dbReference>
<name>A0ACC1TG03_9AGAR</name>
<organism evidence="1 2">
    <name type="scientific">Lentinula aff. lateritia</name>
    <dbReference type="NCBI Taxonomy" id="2804960"/>
    <lineage>
        <taxon>Eukaryota</taxon>
        <taxon>Fungi</taxon>
        <taxon>Dikarya</taxon>
        <taxon>Basidiomycota</taxon>
        <taxon>Agaricomycotina</taxon>
        <taxon>Agaricomycetes</taxon>
        <taxon>Agaricomycetidae</taxon>
        <taxon>Agaricales</taxon>
        <taxon>Marasmiineae</taxon>
        <taxon>Omphalotaceae</taxon>
        <taxon>Lentinula</taxon>
    </lineage>
</organism>
<keyword evidence="2" id="KW-1185">Reference proteome</keyword>
<proteinExistence type="predicted"/>
<sequence>LNAEQRLAHEIVTNHVLVTRSGKGPPQLCLILRGEGGTGKTAVINAITDSFKQSGLSPMLAKTATSGVAAMLISGKMLH</sequence>
<evidence type="ECO:0000313" key="2">
    <source>
        <dbReference type="Proteomes" id="UP001163835"/>
    </source>
</evidence>
<comment type="caution">
    <text evidence="1">The sequence shown here is derived from an EMBL/GenBank/DDBJ whole genome shotgun (WGS) entry which is preliminary data.</text>
</comment>
<feature type="non-terminal residue" evidence="1">
    <location>
        <position position="79"/>
    </location>
</feature>